<feature type="domain" description="HTH iclR-type" evidence="4">
    <location>
        <begin position="20"/>
        <end position="82"/>
    </location>
</feature>
<dbReference type="Gene3D" id="3.30.450.40">
    <property type="match status" value="1"/>
</dbReference>
<evidence type="ECO:0000256" key="1">
    <source>
        <dbReference type="ARBA" id="ARBA00023015"/>
    </source>
</evidence>
<proteinExistence type="predicted"/>
<accession>A0ABT8D764</accession>
<evidence type="ECO:0000259" key="5">
    <source>
        <dbReference type="PROSITE" id="PS51078"/>
    </source>
</evidence>
<keyword evidence="2" id="KW-0238">DNA-binding</keyword>
<dbReference type="Gene3D" id="1.10.10.10">
    <property type="entry name" value="Winged helix-like DNA-binding domain superfamily/Winged helix DNA-binding domain"/>
    <property type="match status" value="1"/>
</dbReference>
<keyword evidence="7" id="KW-1185">Reference proteome</keyword>
<dbReference type="Pfam" id="PF09339">
    <property type="entry name" value="HTH_IclR"/>
    <property type="match status" value="1"/>
</dbReference>
<dbReference type="PANTHER" id="PTHR30136:SF7">
    <property type="entry name" value="HTH-TYPE TRANSCRIPTIONAL REGULATOR KDGR-RELATED"/>
    <property type="match status" value="1"/>
</dbReference>
<dbReference type="SUPFAM" id="SSF46785">
    <property type="entry name" value="Winged helix' DNA-binding domain"/>
    <property type="match status" value="1"/>
</dbReference>
<dbReference type="InterPro" id="IPR050707">
    <property type="entry name" value="HTH_MetabolicPath_Reg"/>
</dbReference>
<dbReference type="PROSITE" id="PS51077">
    <property type="entry name" value="HTH_ICLR"/>
    <property type="match status" value="1"/>
</dbReference>
<protein>
    <submittedName>
        <fullName evidence="6">IclR family transcriptional regulator</fullName>
    </submittedName>
</protein>
<gene>
    <name evidence="6" type="ORF">QWZ10_14275</name>
</gene>
<reference evidence="7" key="1">
    <citation type="journal article" date="2019" name="Int. J. Syst. Evol. Microbiol.">
        <title>The Global Catalogue of Microorganisms (GCM) 10K type strain sequencing project: providing services to taxonomists for standard genome sequencing and annotation.</title>
        <authorList>
            <consortium name="The Broad Institute Genomics Platform"/>
            <consortium name="The Broad Institute Genome Sequencing Center for Infectious Disease"/>
            <person name="Wu L."/>
            <person name="Ma J."/>
        </authorList>
    </citation>
    <scope>NUCLEOTIDE SEQUENCE [LARGE SCALE GENOMIC DNA]</scope>
    <source>
        <strain evidence="7">CECT 8482</strain>
    </source>
</reference>
<keyword evidence="1" id="KW-0805">Transcription regulation</keyword>
<name>A0ABT8D764_9RHOB</name>
<evidence type="ECO:0000313" key="6">
    <source>
        <dbReference type="EMBL" id="MDN3712624.1"/>
    </source>
</evidence>
<comment type="caution">
    <text evidence="6">The sequence shown here is derived from an EMBL/GenBank/DDBJ whole genome shotgun (WGS) entry which is preliminary data.</text>
</comment>
<evidence type="ECO:0000313" key="7">
    <source>
        <dbReference type="Proteomes" id="UP001243846"/>
    </source>
</evidence>
<dbReference type="RefSeq" id="WP_377683029.1">
    <property type="nucleotide sequence ID" value="NZ_JBHMDZ010000001.1"/>
</dbReference>
<evidence type="ECO:0000256" key="3">
    <source>
        <dbReference type="ARBA" id="ARBA00023163"/>
    </source>
</evidence>
<dbReference type="Pfam" id="PF01614">
    <property type="entry name" value="IclR_C"/>
    <property type="match status" value="1"/>
</dbReference>
<evidence type="ECO:0000259" key="4">
    <source>
        <dbReference type="PROSITE" id="PS51077"/>
    </source>
</evidence>
<dbReference type="PANTHER" id="PTHR30136">
    <property type="entry name" value="HELIX-TURN-HELIX TRANSCRIPTIONAL REGULATOR, ICLR FAMILY"/>
    <property type="match status" value="1"/>
</dbReference>
<keyword evidence="3" id="KW-0804">Transcription</keyword>
<feature type="domain" description="IclR-ED" evidence="5">
    <location>
        <begin position="83"/>
        <end position="261"/>
    </location>
</feature>
<dbReference type="InterPro" id="IPR005471">
    <property type="entry name" value="Tscrpt_reg_IclR_N"/>
</dbReference>
<dbReference type="PROSITE" id="PS51078">
    <property type="entry name" value="ICLR_ED"/>
    <property type="match status" value="1"/>
</dbReference>
<dbReference type="Proteomes" id="UP001243846">
    <property type="component" value="Unassembled WGS sequence"/>
</dbReference>
<dbReference type="SMART" id="SM00346">
    <property type="entry name" value="HTH_ICLR"/>
    <property type="match status" value="1"/>
</dbReference>
<dbReference type="InterPro" id="IPR036390">
    <property type="entry name" value="WH_DNA-bd_sf"/>
</dbReference>
<dbReference type="InterPro" id="IPR029016">
    <property type="entry name" value="GAF-like_dom_sf"/>
</dbReference>
<sequence>MSETTDQPPESDAGAARYRAPALDKGLDIIELLAKQPDGLTRAEIQRDMGRSPSEIYRMLERLVARGYVSRLASGDRYMLSLKLFVLANAHPPLRRLVHQALPLMDRFARETRQSLHLVMPDHEAAVVAAQSSPGTTWEFRVRVGARLDLLDTGSGITLLAFRDAESLAATRALWDEPARDARLAAMAPELARIRAAGHRIGDSRQLVGVQDISVPILSPLNEAIAVITCAFIAHPEGGPEDAVAPTLARLQALSRDLAVK</sequence>
<dbReference type="SUPFAM" id="SSF55781">
    <property type="entry name" value="GAF domain-like"/>
    <property type="match status" value="1"/>
</dbReference>
<dbReference type="InterPro" id="IPR014757">
    <property type="entry name" value="Tscrpt_reg_IclR_C"/>
</dbReference>
<dbReference type="EMBL" id="JAUFRC010000001">
    <property type="protein sequence ID" value="MDN3712624.1"/>
    <property type="molecule type" value="Genomic_DNA"/>
</dbReference>
<evidence type="ECO:0000256" key="2">
    <source>
        <dbReference type="ARBA" id="ARBA00023125"/>
    </source>
</evidence>
<organism evidence="6 7">
    <name type="scientific">Paracoccus cavernae</name>
    <dbReference type="NCBI Taxonomy" id="1571207"/>
    <lineage>
        <taxon>Bacteria</taxon>
        <taxon>Pseudomonadati</taxon>
        <taxon>Pseudomonadota</taxon>
        <taxon>Alphaproteobacteria</taxon>
        <taxon>Rhodobacterales</taxon>
        <taxon>Paracoccaceae</taxon>
        <taxon>Paracoccus</taxon>
    </lineage>
</organism>
<dbReference type="InterPro" id="IPR036388">
    <property type="entry name" value="WH-like_DNA-bd_sf"/>
</dbReference>